<dbReference type="EMBL" id="CM023485">
    <property type="protein sequence ID" value="KAH6929917.1"/>
    <property type="molecule type" value="Genomic_DNA"/>
</dbReference>
<gene>
    <name evidence="1" type="ORF">HPB50_006682</name>
</gene>
<proteinExistence type="predicted"/>
<name>A0ACB7S9U0_HYAAI</name>
<dbReference type="Proteomes" id="UP000821845">
    <property type="component" value="Chromosome 5"/>
</dbReference>
<evidence type="ECO:0000313" key="2">
    <source>
        <dbReference type="Proteomes" id="UP000821845"/>
    </source>
</evidence>
<keyword evidence="2" id="KW-1185">Reference proteome</keyword>
<protein>
    <submittedName>
        <fullName evidence="1">Uncharacterized protein</fullName>
    </submittedName>
</protein>
<organism evidence="1 2">
    <name type="scientific">Hyalomma asiaticum</name>
    <name type="common">Tick</name>
    <dbReference type="NCBI Taxonomy" id="266040"/>
    <lineage>
        <taxon>Eukaryota</taxon>
        <taxon>Metazoa</taxon>
        <taxon>Ecdysozoa</taxon>
        <taxon>Arthropoda</taxon>
        <taxon>Chelicerata</taxon>
        <taxon>Arachnida</taxon>
        <taxon>Acari</taxon>
        <taxon>Parasitiformes</taxon>
        <taxon>Ixodida</taxon>
        <taxon>Ixodoidea</taxon>
        <taxon>Ixodidae</taxon>
        <taxon>Hyalomminae</taxon>
        <taxon>Hyalomma</taxon>
    </lineage>
</organism>
<reference evidence="1" key="1">
    <citation type="submission" date="2020-05" db="EMBL/GenBank/DDBJ databases">
        <title>Large-scale comparative analyses of tick genomes elucidate their genetic diversity and vector capacities.</title>
        <authorList>
            <person name="Jia N."/>
            <person name="Wang J."/>
            <person name="Shi W."/>
            <person name="Du L."/>
            <person name="Sun Y."/>
            <person name="Zhan W."/>
            <person name="Jiang J."/>
            <person name="Wang Q."/>
            <person name="Zhang B."/>
            <person name="Ji P."/>
            <person name="Sakyi L.B."/>
            <person name="Cui X."/>
            <person name="Yuan T."/>
            <person name="Jiang B."/>
            <person name="Yang W."/>
            <person name="Lam T.T.-Y."/>
            <person name="Chang Q."/>
            <person name="Ding S."/>
            <person name="Wang X."/>
            <person name="Zhu J."/>
            <person name="Ruan X."/>
            <person name="Zhao L."/>
            <person name="Wei J."/>
            <person name="Que T."/>
            <person name="Du C."/>
            <person name="Cheng J."/>
            <person name="Dai P."/>
            <person name="Han X."/>
            <person name="Huang E."/>
            <person name="Gao Y."/>
            <person name="Liu J."/>
            <person name="Shao H."/>
            <person name="Ye R."/>
            <person name="Li L."/>
            <person name="Wei W."/>
            <person name="Wang X."/>
            <person name="Wang C."/>
            <person name="Yang T."/>
            <person name="Huo Q."/>
            <person name="Li W."/>
            <person name="Guo W."/>
            <person name="Chen H."/>
            <person name="Zhou L."/>
            <person name="Ni X."/>
            <person name="Tian J."/>
            <person name="Zhou Y."/>
            <person name="Sheng Y."/>
            <person name="Liu T."/>
            <person name="Pan Y."/>
            <person name="Xia L."/>
            <person name="Li J."/>
            <person name="Zhao F."/>
            <person name="Cao W."/>
        </authorList>
    </citation>
    <scope>NUCLEOTIDE SEQUENCE</scope>
    <source>
        <strain evidence="1">Hyas-2018</strain>
    </source>
</reference>
<comment type="caution">
    <text evidence="1">The sequence shown here is derived from an EMBL/GenBank/DDBJ whole genome shotgun (WGS) entry which is preliminary data.</text>
</comment>
<accession>A0ACB7S9U0</accession>
<sequence length="241" mass="26479">MLGGLPQARQATGTAAPRLVFVDLHPLWWSRTCFGQLGAFAHDRQIATLQRRDASAYATENGAASSPSVYHGAVQQARAIRKSCGCLARLRGTRTHFFSFLLYLLKPATMQETTQPCTYHGNGVLPLPQPEPPGRRDPQGGQVIEAMAKEVGAIACVAGLLSAEEVVKKRATKYGICSRCRYAHSPSQYQYSQVQRFILHGVSEDSSAFDMWHGGVVPSSVPPYRLTIELGRHHFTQELNT</sequence>
<evidence type="ECO:0000313" key="1">
    <source>
        <dbReference type="EMBL" id="KAH6929917.1"/>
    </source>
</evidence>